<feature type="region of interest" description="Disordered" evidence="6">
    <location>
        <begin position="370"/>
        <end position="405"/>
    </location>
</feature>
<dbReference type="GO" id="GO:0005739">
    <property type="term" value="C:mitochondrion"/>
    <property type="evidence" value="ECO:0007669"/>
    <property type="project" value="TreeGrafter"/>
</dbReference>
<dbReference type="InterPro" id="IPR051482">
    <property type="entry name" value="Cholesterol_transport"/>
</dbReference>
<dbReference type="Pfam" id="PF02893">
    <property type="entry name" value="GRAM"/>
    <property type="match status" value="1"/>
</dbReference>
<feature type="region of interest" description="Disordered" evidence="6">
    <location>
        <begin position="689"/>
        <end position="764"/>
    </location>
</feature>
<keyword evidence="4 7" id="KW-1133">Transmembrane helix</keyword>
<comment type="similarity">
    <text evidence="2">Belongs to the YSP2 family.</text>
</comment>
<keyword evidence="3 7" id="KW-0812">Transmembrane</keyword>
<dbReference type="Gene3D" id="2.30.29.30">
    <property type="entry name" value="Pleckstrin-homology domain (PH domain)/Phosphotyrosine-binding domain (PTB)"/>
    <property type="match status" value="1"/>
</dbReference>
<dbReference type="InterPro" id="IPR031968">
    <property type="entry name" value="VASt"/>
</dbReference>
<feature type="compositionally biased region" description="Low complexity" evidence="6">
    <location>
        <begin position="1022"/>
        <end position="1036"/>
    </location>
</feature>
<dbReference type="GO" id="GO:0032541">
    <property type="term" value="C:cortical endoplasmic reticulum"/>
    <property type="evidence" value="ECO:0007669"/>
    <property type="project" value="TreeGrafter"/>
</dbReference>
<feature type="compositionally biased region" description="Low complexity" evidence="6">
    <location>
        <begin position="370"/>
        <end position="379"/>
    </location>
</feature>
<evidence type="ECO:0000313" key="9">
    <source>
        <dbReference type="EMBL" id="KAF2674361.1"/>
    </source>
</evidence>
<dbReference type="PANTHER" id="PTHR23319">
    <property type="entry name" value="GRAM DOMAIN CONTAINING 1B, ISOFORM E"/>
    <property type="match status" value="1"/>
</dbReference>
<evidence type="ECO:0000256" key="4">
    <source>
        <dbReference type="ARBA" id="ARBA00022989"/>
    </source>
</evidence>
<feature type="compositionally biased region" description="Low complexity" evidence="6">
    <location>
        <begin position="1"/>
        <end position="16"/>
    </location>
</feature>
<feature type="region of interest" description="Disordered" evidence="6">
    <location>
        <begin position="488"/>
        <end position="561"/>
    </location>
</feature>
<feature type="region of interest" description="Disordered" evidence="6">
    <location>
        <begin position="464"/>
        <end position="483"/>
    </location>
</feature>
<feature type="region of interest" description="Disordered" evidence="6">
    <location>
        <begin position="995"/>
        <end position="1036"/>
    </location>
</feature>
<feature type="compositionally biased region" description="Low complexity" evidence="6">
    <location>
        <begin position="783"/>
        <end position="796"/>
    </location>
</feature>
<organism evidence="9 10">
    <name type="scientific">Microthyrium microscopicum</name>
    <dbReference type="NCBI Taxonomy" id="703497"/>
    <lineage>
        <taxon>Eukaryota</taxon>
        <taxon>Fungi</taxon>
        <taxon>Dikarya</taxon>
        <taxon>Ascomycota</taxon>
        <taxon>Pezizomycotina</taxon>
        <taxon>Dothideomycetes</taxon>
        <taxon>Dothideomycetes incertae sedis</taxon>
        <taxon>Microthyriales</taxon>
        <taxon>Microthyriaceae</taxon>
        <taxon>Microthyrium</taxon>
    </lineage>
</organism>
<evidence type="ECO:0000256" key="5">
    <source>
        <dbReference type="ARBA" id="ARBA00023136"/>
    </source>
</evidence>
<keyword evidence="5 7" id="KW-0472">Membrane</keyword>
<gene>
    <name evidence="9" type="ORF">BT63DRAFT_449354</name>
</gene>
<evidence type="ECO:0000256" key="1">
    <source>
        <dbReference type="ARBA" id="ARBA00004167"/>
    </source>
</evidence>
<dbReference type="Proteomes" id="UP000799302">
    <property type="component" value="Unassembled WGS sequence"/>
</dbReference>
<evidence type="ECO:0000259" key="8">
    <source>
        <dbReference type="PROSITE" id="PS51778"/>
    </source>
</evidence>
<sequence>MDPKSLQSVSTSQLSVRSRRSSIDSAASTSSKLHRGRDRLSRLIPDSIRDSLRRSKNESPPPPIRAAQPDHNQSDIKLNLDDDLVEPENVITVGDDGLEEEEDDESLTRPSLSPHQSHTGFLTLSSPRIRAATIDTSPSLVEPSSIKAANIPTKADTLSTPPPSARRSPSPVGRLREAFVPSKRGTNTSAIGGDAEGTKPGGVGAEQRGIGKIFAGRSRKESDSKGPTTFDTPVRLLDDLPLVQEPGEKTPSPKKFAPKPILTTPATPPRTANGPTTFVTPPTPVESDAESGSEIAQAKRAQSPAPPKSQPAVSIVEAAGHRRTRSALAPSKLSQSISRPITPAEEFPASDNVPGQGFFSSVLSAAQNAANSLSNSISVGPSQKSKSIADSSEHLDASGAGGEEVITPFSKDVNFETAPERKPAVDTLGSGNLSLSHLGILDKDNISPMSSRVNLVEVTPNGANAEADEASAKRDDTAASRAVSKAYTVDKTNGEKQPSPELIRNGAGDENSPIRQSIEPESASIKRAGSVRSKISAGRRRRTRGSSANTQSGLAPPGLVARPTNWAPAPIKRNKDFHNLFKSVPEDDLLIEDYSAALQKDILLQGRIYVSEGHICFYSNIIGFVNTLVMSFDEVISVEKKSTAMIFQNGIVVQTLHARNSFASLLNRDSTYELIVSIWRTSQPNLRSSINGNLIDGPGTGDKTEKAGSVADDESASEEIYDEDLEDDDDDDHDDDDDRSDSFVEAHDDGYAQSGAVPVEPADATSRAVLGRKVSAQVGSALAASSSKQSEAAEAAVSGGSTLADYPGPAAHDPTDCGDQASHCEKPLLDATIPAPLGKVYSLMFGPMSGNFMRKWLTEEQKCYDLQLEDDRRGMDGAHKELAYQYVKPLGGSIGPKQTRCIINATMEQFDLEKAVTVMCSTQNPDVPSGNVFVVKTRYCLMWGPSNSTRLVMTYVIEWSGKSWIKGPIENGARDGQTQYAKDLAAALRAAVTKSATNRSGKSRAKGGVRRRKGTADGALDSSSSPTPASAATSSSSGGAFEILTSLPQGLLAGLLGILLLIVLWRGRTPRGDYGVLPAHRIAAYEEMWRAEEAELWQWLEERVGERAWMGHAPSSGSVKKVEPLRMFDQLDKMGEQQVGEAIRITKEKLGVLEDALREKKGRESSSLAEGKAEL</sequence>
<dbReference type="InterPro" id="IPR004182">
    <property type="entry name" value="GRAM"/>
</dbReference>
<feature type="domain" description="VASt" evidence="8">
    <location>
        <begin position="824"/>
        <end position="996"/>
    </location>
</feature>
<evidence type="ECO:0000256" key="6">
    <source>
        <dbReference type="SAM" id="MobiDB-lite"/>
    </source>
</evidence>
<accession>A0A6A6USK0</accession>
<feature type="compositionally biased region" description="Basic and acidic residues" evidence="6">
    <location>
        <begin position="47"/>
        <end position="57"/>
    </location>
</feature>
<dbReference type="PROSITE" id="PS51778">
    <property type="entry name" value="VAST"/>
    <property type="match status" value="1"/>
</dbReference>
<feature type="compositionally biased region" description="Basic and acidic residues" evidence="6">
    <location>
        <begin position="740"/>
        <end position="750"/>
    </location>
</feature>
<keyword evidence="10" id="KW-1185">Reference proteome</keyword>
<protein>
    <recommendedName>
        <fullName evidence="8">VASt domain-containing protein</fullName>
    </recommendedName>
</protein>
<dbReference type="GO" id="GO:0120015">
    <property type="term" value="F:sterol transfer activity"/>
    <property type="evidence" value="ECO:0007669"/>
    <property type="project" value="TreeGrafter"/>
</dbReference>
<evidence type="ECO:0000256" key="3">
    <source>
        <dbReference type="ARBA" id="ARBA00022692"/>
    </source>
</evidence>
<feature type="compositionally biased region" description="Polar residues" evidence="6">
    <location>
        <begin position="108"/>
        <end position="126"/>
    </location>
</feature>
<proteinExistence type="inferred from homology"/>
<comment type="subcellular location">
    <subcellularLocation>
        <location evidence="1">Membrane</location>
        <topology evidence="1">Single-pass membrane protein</topology>
    </subcellularLocation>
</comment>
<evidence type="ECO:0000313" key="10">
    <source>
        <dbReference type="Proteomes" id="UP000799302"/>
    </source>
</evidence>
<dbReference type="GO" id="GO:0005886">
    <property type="term" value="C:plasma membrane"/>
    <property type="evidence" value="ECO:0007669"/>
    <property type="project" value="TreeGrafter"/>
</dbReference>
<name>A0A6A6USK0_9PEZI</name>
<feature type="compositionally biased region" description="Acidic residues" evidence="6">
    <location>
        <begin position="711"/>
        <end position="739"/>
    </location>
</feature>
<dbReference type="EMBL" id="MU004230">
    <property type="protein sequence ID" value="KAF2674361.1"/>
    <property type="molecule type" value="Genomic_DNA"/>
</dbReference>
<dbReference type="InterPro" id="IPR011993">
    <property type="entry name" value="PH-like_dom_sf"/>
</dbReference>
<feature type="transmembrane region" description="Helical" evidence="7">
    <location>
        <begin position="1047"/>
        <end position="1065"/>
    </location>
</feature>
<feature type="compositionally biased region" description="Basic residues" evidence="6">
    <location>
        <begin position="1001"/>
        <end position="1013"/>
    </location>
</feature>
<dbReference type="GO" id="GO:0032934">
    <property type="term" value="F:sterol binding"/>
    <property type="evidence" value="ECO:0007669"/>
    <property type="project" value="TreeGrafter"/>
</dbReference>
<dbReference type="SMART" id="SM00568">
    <property type="entry name" value="GRAM"/>
    <property type="match status" value="1"/>
</dbReference>
<feature type="region of interest" description="Disordered" evidence="6">
    <location>
        <begin position="1"/>
        <end position="339"/>
    </location>
</feature>
<feature type="compositionally biased region" description="Polar residues" evidence="6">
    <location>
        <begin position="380"/>
        <end position="390"/>
    </location>
</feature>
<dbReference type="GO" id="GO:0032366">
    <property type="term" value="P:intracellular sterol transport"/>
    <property type="evidence" value="ECO:0007669"/>
    <property type="project" value="TreeGrafter"/>
</dbReference>
<dbReference type="GO" id="GO:0005789">
    <property type="term" value="C:endoplasmic reticulum membrane"/>
    <property type="evidence" value="ECO:0007669"/>
    <property type="project" value="TreeGrafter"/>
</dbReference>
<dbReference type="AlphaFoldDB" id="A0A6A6USK0"/>
<feature type="region of interest" description="Disordered" evidence="6">
    <location>
        <begin position="783"/>
        <end position="821"/>
    </location>
</feature>
<dbReference type="CDD" id="cd13220">
    <property type="entry name" value="PH-GRAM_GRAMDC"/>
    <property type="match status" value="1"/>
</dbReference>
<reference evidence="9" key="1">
    <citation type="journal article" date="2020" name="Stud. Mycol.">
        <title>101 Dothideomycetes genomes: a test case for predicting lifestyles and emergence of pathogens.</title>
        <authorList>
            <person name="Haridas S."/>
            <person name="Albert R."/>
            <person name="Binder M."/>
            <person name="Bloem J."/>
            <person name="Labutti K."/>
            <person name="Salamov A."/>
            <person name="Andreopoulos B."/>
            <person name="Baker S."/>
            <person name="Barry K."/>
            <person name="Bills G."/>
            <person name="Bluhm B."/>
            <person name="Cannon C."/>
            <person name="Castanera R."/>
            <person name="Culley D."/>
            <person name="Daum C."/>
            <person name="Ezra D."/>
            <person name="Gonzalez J."/>
            <person name="Henrissat B."/>
            <person name="Kuo A."/>
            <person name="Liang C."/>
            <person name="Lipzen A."/>
            <person name="Lutzoni F."/>
            <person name="Magnuson J."/>
            <person name="Mondo S."/>
            <person name="Nolan M."/>
            <person name="Ohm R."/>
            <person name="Pangilinan J."/>
            <person name="Park H.-J."/>
            <person name="Ramirez L."/>
            <person name="Alfaro M."/>
            <person name="Sun H."/>
            <person name="Tritt A."/>
            <person name="Yoshinaga Y."/>
            <person name="Zwiers L.-H."/>
            <person name="Turgeon B."/>
            <person name="Goodwin S."/>
            <person name="Spatafora J."/>
            <person name="Crous P."/>
            <person name="Grigoriev I."/>
        </authorList>
    </citation>
    <scope>NUCLEOTIDE SEQUENCE</scope>
    <source>
        <strain evidence="9">CBS 115976</strain>
    </source>
</reference>
<feature type="compositionally biased region" description="Acidic residues" evidence="6">
    <location>
        <begin position="96"/>
        <end position="105"/>
    </location>
</feature>
<dbReference type="OrthoDB" id="2162691at2759"/>
<dbReference type="Pfam" id="PF16016">
    <property type="entry name" value="VASt"/>
    <property type="match status" value="1"/>
</dbReference>
<dbReference type="PANTHER" id="PTHR23319:SF4">
    <property type="entry name" value="GRAM DOMAIN CONTAINING 1B, ISOFORM E"/>
    <property type="match status" value="1"/>
</dbReference>
<evidence type="ECO:0000256" key="7">
    <source>
        <dbReference type="SAM" id="Phobius"/>
    </source>
</evidence>
<evidence type="ECO:0000256" key="2">
    <source>
        <dbReference type="ARBA" id="ARBA00006582"/>
    </source>
</evidence>
<dbReference type="GO" id="GO:0140268">
    <property type="term" value="C:endoplasmic reticulum-plasma membrane contact site"/>
    <property type="evidence" value="ECO:0007669"/>
    <property type="project" value="TreeGrafter"/>
</dbReference>